<dbReference type="InterPro" id="IPR037523">
    <property type="entry name" value="VOC_core"/>
</dbReference>
<evidence type="ECO:0000259" key="2">
    <source>
        <dbReference type="PROSITE" id="PS51819"/>
    </source>
</evidence>
<feature type="region of interest" description="Disordered" evidence="1">
    <location>
        <begin position="1"/>
        <end position="49"/>
    </location>
</feature>
<feature type="compositionally biased region" description="Low complexity" evidence="1">
    <location>
        <begin position="1"/>
        <end position="17"/>
    </location>
</feature>
<evidence type="ECO:0000313" key="3">
    <source>
        <dbReference type="EMBL" id="GGO91871.1"/>
    </source>
</evidence>
<accession>A0A917ZTG6</accession>
<evidence type="ECO:0000313" key="4">
    <source>
        <dbReference type="Proteomes" id="UP000641932"/>
    </source>
</evidence>
<gene>
    <name evidence="3" type="ORF">GCM10012280_40750</name>
</gene>
<organism evidence="3 4">
    <name type="scientific">Wenjunlia tyrosinilytica</name>
    <dbReference type="NCBI Taxonomy" id="1544741"/>
    <lineage>
        <taxon>Bacteria</taxon>
        <taxon>Bacillati</taxon>
        <taxon>Actinomycetota</taxon>
        <taxon>Actinomycetes</taxon>
        <taxon>Kitasatosporales</taxon>
        <taxon>Streptomycetaceae</taxon>
        <taxon>Wenjunlia</taxon>
    </lineage>
</organism>
<dbReference type="Proteomes" id="UP000641932">
    <property type="component" value="Unassembled WGS sequence"/>
</dbReference>
<feature type="domain" description="VOC" evidence="2">
    <location>
        <begin position="47"/>
        <end position="164"/>
    </location>
</feature>
<dbReference type="AlphaFoldDB" id="A0A917ZTG6"/>
<dbReference type="PROSITE" id="PS51819">
    <property type="entry name" value="VOC"/>
    <property type="match status" value="1"/>
</dbReference>
<reference evidence="3" key="2">
    <citation type="submission" date="2020-09" db="EMBL/GenBank/DDBJ databases">
        <authorList>
            <person name="Sun Q."/>
            <person name="Zhou Y."/>
        </authorList>
    </citation>
    <scope>NUCLEOTIDE SEQUENCE</scope>
    <source>
        <strain evidence="3">CGMCC 4.7201</strain>
    </source>
</reference>
<dbReference type="InterPro" id="IPR029068">
    <property type="entry name" value="Glyas_Bleomycin-R_OHBP_Dase"/>
</dbReference>
<comment type="caution">
    <text evidence="3">The sequence shown here is derived from an EMBL/GenBank/DDBJ whole genome shotgun (WGS) entry which is preliminary data.</text>
</comment>
<dbReference type="EMBL" id="BMMS01000017">
    <property type="protein sequence ID" value="GGO91871.1"/>
    <property type="molecule type" value="Genomic_DNA"/>
</dbReference>
<keyword evidence="4" id="KW-1185">Reference proteome</keyword>
<dbReference type="Gene3D" id="3.10.180.10">
    <property type="entry name" value="2,3-Dihydroxybiphenyl 1,2-Dioxygenase, domain 1"/>
    <property type="match status" value="1"/>
</dbReference>
<reference evidence="3" key="1">
    <citation type="journal article" date="2014" name="Int. J. Syst. Evol. Microbiol.">
        <title>Complete genome sequence of Corynebacterium casei LMG S-19264T (=DSM 44701T), isolated from a smear-ripened cheese.</title>
        <authorList>
            <consortium name="US DOE Joint Genome Institute (JGI-PGF)"/>
            <person name="Walter F."/>
            <person name="Albersmeier A."/>
            <person name="Kalinowski J."/>
            <person name="Ruckert C."/>
        </authorList>
    </citation>
    <scope>NUCLEOTIDE SEQUENCE</scope>
    <source>
        <strain evidence="3">CGMCC 4.7201</strain>
    </source>
</reference>
<name>A0A917ZTG6_9ACTN</name>
<evidence type="ECO:0000256" key="1">
    <source>
        <dbReference type="SAM" id="MobiDB-lite"/>
    </source>
</evidence>
<dbReference type="SUPFAM" id="SSF54593">
    <property type="entry name" value="Glyoxalase/Bleomycin resistance protein/Dihydroxybiphenyl dioxygenase"/>
    <property type="match status" value="1"/>
</dbReference>
<protein>
    <recommendedName>
        <fullName evidence="2">VOC domain-containing protein</fullName>
    </recommendedName>
</protein>
<sequence>MLGDDAAPASAPCAGGSLLLRSSQWTSRRPGRSHLVPPAPEPARNPGHGPARLYVDDLDRALPLLTELTGSGPLRRFSYGELELAAIGDFLVVAGSPEALAPFRSVQATVAVDDLAEAERDLSAHGAEILSGPNDVPTGRNLTARHADSAVIEYVELREAPPSN</sequence>
<proteinExistence type="predicted"/>